<accession>A0ABS9W1I4</accession>
<proteinExistence type="predicted"/>
<organism evidence="1 2">
    <name type="scientific">Teichococcus vastitatis</name>
    <dbReference type="NCBI Taxonomy" id="2307076"/>
    <lineage>
        <taxon>Bacteria</taxon>
        <taxon>Pseudomonadati</taxon>
        <taxon>Pseudomonadota</taxon>
        <taxon>Alphaproteobacteria</taxon>
        <taxon>Acetobacterales</taxon>
        <taxon>Roseomonadaceae</taxon>
        <taxon>Roseomonas</taxon>
    </lineage>
</organism>
<keyword evidence="2" id="KW-1185">Reference proteome</keyword>
<protein>
    <submittedName>
        <fullName evidence="1">Uncharacterized protein</fullName>
    </submittedName>
</protein>
<reference evidence="1 2" key="1">
    <citation type="submission" date="2022-03" db="EMBL/GenBank/DDBJ databases">
        <title>Complete genome analysis of Roseomonas KG 17.1 : a prolific producer of plant growth promoters.</title>
        <authorList>
            <person name="Saadouli I."/>
            <person name="Najjari A."/>
            <person name="Mosbah A."/>
            <person name="Ouzari H.I."/>
        </authorList>
    </citation>
    <scope>NUCLEOTIDE SEQUENCE [LARGE SCALE GENOMIC DNA]</scope>
    <source>
        <strain evidence="1 2">KG17-1</strain>
    </source>
</reference>
<comment type="caution">
    <text evidence="1">The sequence shown here is derived from an EMBL/GenBank/DDBJ whole genome shotgun (WGS) entry which is preliminary data.</text>
</comment>
<evidence type="ECO:0000313" key="1">
    <source>
        <dbReference type="EMBL" id="MCI0752439.1"/>
    </source>
</evidence>
<evidence type="ECO:0000313" key="2">
    <source>
        <dbReference type="Proteomes" id="UP001201985"/>
    </source>
</evidence>
<name>A0ABS9W1I4_9PROT</name>
<gene>
    <name evidence="1" type="ORF">MON41_01510</name>
</gene>
<dbReference type="Proteomes" id="UP001201985">
    <property type="component" value="Unassembled WGS sequence"/>
</dbReference>
<sequence length="145" mass="16458">MAATLRTSSAPVLSSLAKAEPFRSAEDAWFWTMAALTARRDGARIVAGAGKAQRPCEPDDVVKCLDRLYRQRRIDMNHARILRIWGERGEAPNPRYQREAADWRLWTEAMQRLDWPLRVKGIVVGPEMVVPDENTVVALSFRPAE</sequence>
<dbReference type="RefSeq" id="WP_120009126.1">
    <property type="nucleotide sequence ID" value="NZ_JALBUU010000004.1"/>
</dbReference>
<dbReference type="EMBL" id="JALBUU010000004">
    <property type="protein sequence ID" value="MCI0752439.1"/>
    <property type="molecule type" value="Genomic_DNA"/>
</dbReference>